<dbReference type="Pfam" id="PF00651">
    <property type="entry name" value="BTB"/>
    <property type="match status" value="1"/>
</dbReference>
<sequence>MSSSDVVNKESGKRKTNEVNQPPAKVGANDDVVVVVGGQEFQECSHHLRYCSSYFNGAFRSGMKETQTMRFEFPDGDPESWKLTMSLLSPLSKQTITSSNIEKVLPWFDELCVSVGLKRCEDFVLGQITPADKLHDEYGLGDMNKAFHSAMKWLPLALQYNLQNVKRRCFEVLRKSWEAKHRWYLIDGPTFDTLKELLESHDEHKQDLWDLLAVVLPNTIADKKEQDFLLSSGILRMLFVSELQRQKTLLILNNCAGSRPMWKVASQLKNHGVTGLENW</sequence>
<accession>A0A9N8F2X2</accession>
<dbReference type="InterPro" id="IPR011333">
    <property type="entry name" value="SKP1/BTB/POZ_sf"/>
</dbReference>
<evidence type="ECO:0000313" key="4">
    <source>
        <dbReference type="Proteomes" id="UP001153069"/>
    </source>
</evidence>
<reference evidence="3" key="1">
    <citation type="submission" date="2020-06" db="EMBL/GenBank/DDBJ databases">
        <authorList>
            <consortium name="Plant Systems Biology data submission"/>
        </authorList>
    </citation>
    <scope>NUCLEOTIDE SEQUENCE</scope>
    <source>
        <strain evidence="3">D6</strain>
    </source>
</reference>
<dbReference type="AlphaFoldDB" id="A0A9N8F2X2"/>
<dbReference type="Gene3D" id="3.30.710.10">
    <property type="entry name" value="Potassium Channel Kv1.1, Chain A"/>
    <property type="match status" value="1"/>
</dbReference>
<gene>
    <name evidence="3" type="ORF">SEMRO_2509_G329770.1</name>
</gene>
<dbReference type="InterPro" id="IPR052664">
    <property type="entry name" value="BTB-MATH_domain_protein"/>
</dbReference>
<name>A0A9N8F2X2_9STRA</name>
<dbReference type="OrthoDB" id="9620072at2759"/>
<evidence type="ECO:0000313" key="3">
    <source>
        <dbReference type="EMBL" id="CAB9529460.1"/>
    </source>
</evidence>
<dbReference type="PANTHER" id="PTHR22743">
    <property type="entry name" value="MEPRIN/TRAF-LIKE MATH FAMILY-C.ELEGANS"/>
    <property type="match status" value="1"/>
</dbReference>
<evidence type="ECO:0000256" key="1">
    <source>
        <dbReference type="SAM" id="MobiDB-lite"/>
    </source>
</evidence>
<dbReference type="SUPFAM" id="SSF54695">
    <property type="entry name" value="POZ domain"/>
    <property type="match status" value="1"/>
</dbReference>
<comment type="caution">
    <text evidence="3">The sequence shown here is derived from an EMBL/GenBank/DDBJ whole genome shotgun (WGS) entry which is preliminary data.</text>
</comment>
<keyword evidence="4" id="KW-1185">Reference proteome</keyword>
<dbReference type="Proteomes" id="UP001153069">
    <property type="component" value="Unassembled WGS sequence"/>
</dbReference>
<organism evidence="3 4">
    <name type="scientific">Seminavis robusta</name>
    <dbReference type="NCBI Taxonomy" id="568900"/>
    <lineage>
        <taxon>Eukaryota</taxon>
        <taxon>Sar</taxon>
        <taxon>Stramenopiles</taxon>
        <taxon>Ochrophyta</taxon>
        <taxon>Bacillariophyta</taxon>
        <taxon>Bacillariophyceae</taxon>
        <taxon>Bacillariophycidae</taxon>
        <taxon>Naviculales</taxon>
        <taxon>Naviculaceae</taxon>
        <taxon>Seminavis</taxon>
    </lineage>
</organism>
<feature type="domain" description="BTB" evidence="2">
    <location>
        <begin position="30"/>
        <end position="128"/>
    </location>
</feature>
<dbReference type="EMBL" id="CAICTM010002507">
    <property type="protein sequence ID" value="CAB9529460.1"/>
    <property type="molecule type" value="Genomic_DNA"/>
</dbReference>
<dbReference type="SMART" id="SM00225">
    <property type="entry name" value="BTB"/>
    <property type="match status" value="1"/>
</dbReference>
<dbReference type="PANTHER" id="PTHR22743:SF165">
    <property type="entry name" value="BTB AND MATH DOMAIN CONTAINING-RELATED"/>
    <property type="match status" value="1"/>
</dbReference>
<proteinExistence type="predicted"/>
<feature type="compositionally biased region" description="Basic and acidic residues" evidence="1">
    <location>
        <begin position="7"/>
        <end position="17"/>
    </location>
</feature>
<feature type="region of interest" description="Disordered" evidence="1">
    <location>
        <begin position="1"/>
        <end position="25"/>
    </location>
</feature>
<protein>
    <recommendedName>
        <fullName evidence="2">BTB domain-containing protein</fullName>
    </recommendedName>
</protein>
<evidence type="ECO:0000259" key="2">
    <source>
        <dbReference type="SMART" id="SM00225"/>
    </source>
</evidence>
<dbReference type="InterPro" id="IPR000210">
    <property type="entry name" value="BTB/POZ_dom"/>
</dbReference>